<dbReference type="InterPro" id="IPR000843">
    <property type="entry name" value="HTH_LacI"/>
</dbReference>
<keyword evidence="3" id="KW-0804">Transcription</keyword>
<dbReference type="InterPro" id="IPR046335">
    <property type="entry name" value="LacI/GalR-like_sensor"/>
</dbReference>
<accession>A0ABQ2BMF4</accession>
<dbReference type="SUPFAM" id="SSF53822">
    <property type="entry name" value="Periplasmic binding protein-like I"/>
    <property type="match status" value="1"/>
</dbReference>
<gene>
    <name evidence="5" type="ORF">GCM10008018_00450</name>
</gene>
<dbReference type="CDD" id="cd01392">
    <property type="entry name" value="HTH_LacI"/>
    <property type="match status" value="1"/>
</dbReference>
<dbReference type="PANTHER" id="PTHR30146">
    <property type="entry name" value="LACI-RELATED TRANSCRIPTIONAL REPRESSOR"/>
    <property type="match status" value="1"/>
</dbReference>
<dbReference type="PANTHER" id="PTHR30146:SF109">
    <property type="entry name" value="HTH-TYPE TRANSCRIPTIONAL REGULATOR GALS"/>
    <property type="match status" value="1"/>
</dbReference>
<dbReference type="InterPro" id="IPR010982">
    <property type="entry name" value="Lambda_DNA-bd_dom_sf"/>
</dbReference>
<keyword evidence="6" id="KW-1185">Reference proteome</keyword>
<evidence type="ECO:0000259" key="4">
    <source>
        <dbReference type="PROSITE" id="PS50932"/>
    </source>
</evidence>
<feature type="domain" description="HTH lacI-type" evidence="4">
    <location>
        <begin position="3"/>
        <end position="57"/>
    </location>
</feature>
<dbReference type="Pfam" id="PF00356">
    <property type="entry name" value="LacI"/>
    <property type="match status" value="1"/>
</dbReference>
<dbReference type="Proteomes" id="UP000615455">
    <property type="component" value="Unassembled WGS sequence"/>
</dbReference>
<keyword evidence="2" id="KW-0238">DNA-binding</keyword>
<evidence type="ECO:0000313" key="6">
    <source>
        <dbReference type="Proteomes" id="UP000615455"/>
    </source>
</evidence>
<dbReference type="Gene3D" id="1.10.260.40">
    <property type="entry name" value="lambda repressor-like DNA-binding domains"/>
    <property type="match status" value="1"/>
</dbReference>
<evidence type="ECO:0000313" key="5">
    <source>
        <dbReference type="EMBL" id="GGI43117.1"/>
    </source>
</evidence>
<keyword evidence="1" id="KW-0805">Transcription regulation</keyword>
<dbReference type="EMBL" id="BMHE01000001">
    <property type="protein sequence ID" value="GGI43117.1"/>
    <property type="molecule type" value="Genomic_DNA"/>
</dbReference>
<dbReference type="Gene3D" id="3.40.50.2300">
    <property type="match status" value="2"/>
</dbReference>
<dbReference type="InterPro" id="IPR028082">
    <property type="entry name" value="Peripla_BP_I"/>
</dbReference>
<dbReference type="RefSeq" id="WP_189005987.1">
    <property type="nucleotide sequence ID" value="NZ_BMHE01000001.1"/>
</dbReference>
<evidence type="ECO:0000256" key="1">
    <source>
        <dbReference type="ARBA" id="ARBA00023015"/>
    </source>
</evidence>
<dbReference type="PROSITE" id="PS50932">
    <property type="entry name" value="HTH_LACI_2"/>
    <property type="match status" value="1"/>
</dbReference>
<dbReference type="Pfam" id="PF13377">
    <property type="entry name" value="Peripla_BP_3"/>
    <property type="match status" value="1"/>
</dbReference>
<organism evidence="5 6">
    <name type="scientific">Paenibacillus marchantiophytorum</name>
    <dbReference type="NCBI Taxonomy" id="1619310"/>
    <lineage>
        <taxon>Bacteria</taxon>
        <taxon>Bacillati</taxon>
        <taxon>Bacillota</taxon>
        <taxon>Bacilli</taxon>
        <taxon>Bacillales</taxon>
        <taxon>Paenibacillaceae</taxon>
        <taxon>Paenibacillus</taxon>
    </lineage>
</organism>
<evidence type="ECO:0000256" key="2">
    <source>
        <dbReference type="ARBA" id="ARBA00023125"/>
    </source>
</evidence>
<proteinExistence type="predicted"/>
<reference evidence="6" key="1">
    <citation type="journal article" date="2019" name="Int. J. Syst. Evol. Microbiol.">
        <title>The Global Catalogue of Microorganisms (GCM) 10K type strain sequencing project: providing services to taxonomists for standard genome sequencing and annotation.</title>
        <authorList>
            <consortium name="The Broad Institute Genomics Platform"/>
            <consortium name="The Broad Institute Genome Sequencing Center for Infectious Disease"/>
            <person name="Wu L."/>
            <person name="Ma J."/>
        </authorList>
    </citation>
    <scope>NUCLEOTIDE SEQUENCE [LARGE SCALE GENOMIC DNA]</scope>
    <source>
        <strain evidence="6">CGMCC 1.15043</strain>
    </source>
</reference>
<evidence type="ECO:0000256" key="3">
    <source>
        <dbReference type="ARBA" id="ARBA00023163"/>
    </source>
</evidence>
<comment type="caution">
    <text evidence="5">The sequence shown here is derived from an EMBL/GenBank/DDBJ whole genome shotgun (WGS) entry which is preliminary data.</text>
</comment>
<sequence length="333" mass="37035">MKVSIFDVAKKCGLSVVTVSRVINQAGTVRESNRQRVLQAMQELDYHPNAAARSLARGKTGVIGLAIATLNDSFFDAVVKSVNERLAAKGYFLALSISNDVFSSFEKSLFQEDRVDGLMMLSPTNEEAYVKELQKKKMPFVLLDNQHIDEQISSVIVDNFKGGYEATRHLIELGHTEIAHIRGPEPFLSSSERERGYRHAMQEAGLTKLWIEQGQFAISSGYDIAQRWIQDGLRPSAVFAADDYIAFGLMNALNQAGLQVPQDMSVIGFDDQIFAAEFRPQLTTVRQPADKLGQAAVEELLRHIDGQAERHLTMKLDPVIVIRETTARHEAGS</sequence>
<protein>
    <submittedName>
        <fullName evidence="5">LacI family transcriptional regulator</fullName>
    </submittedName>
</protein>
<name>A0ABQ2BMF4_9BACL</name>
<dbReference type="SMART" id="SM00354">
    <property type="entry name" value="HTH_LACI"/>
    <property type="match status" value="1"/>
</dbReference>
<dbReference type="CDD" id="cd06267">
    <property type="entry name" value="PBP1_LacI_sugar_binding-like"/>
    <property type="match status" value="1"/>
</dbReference>
<dbReference type="SUPFAM" id="SSF47413">
    <property type="entry name" value="lambda repressor-like DNA-binding domains"/>
    <property type="match status" value="1"/>
</dbReference>